<name>A0A093PDY5_PYGAD</name>
<dbReference type="STRING" id="9238.A0A093PDY5"/>
<dbReference type="GO" id="GO:0070098">
    <property type="term" value="P:chemokine-mediated signaling pathway"/>
    <property type="evidence" value="ECO:0007669"/>
    <property type="project" value="TreeGrafter"/>
</dbReference>
<dbReference type="GO" id="GO:0006954">
    <property type="term" value="P:inflammatory response"/>
    <property type="evidence" value="ECO:0007669"/>
    <property type="project" value="TreeGrafter"/>
</dbReference>
<comment type="similarity">
    <text evidence="1">Belongs to the intercrine beta (chemokine CC) family.</text>
</comment>
<gene>
    <name evidence="7" type="ORF">AS28_13118</name>
</gene>
<evidence type="ECO:0000256" key="3">
    <source>
        <dbReference type="ARBA" id="ARBA00022514"/>
    </source>
</evidence>
<organism evidence="7 8">
    <name type="scientific">Pygoscelis adeliae</name>
    <name type="common">Adelie penguin</name>
    <dbReference type="NCBI Taxonomy" id="9238"/>
    <lineage>
        <taxon>Eukaryota</taxon>
        <taxon>Metazoa</taxon>
        <taxon>Chordata</taxon>
        <taxon>Craniata</taxon>
        <taxon>Vertebrata</taxon>
        <taxon>Euteleostomi</taxon>
        <taxon>Archelosauria</taxon>
        <taxon>Archosauria</taxon>
        <taxon>Dinosauria</taxon>
        <taxon>Saurischia</taxon>
        <taxon>Theropoda</taxon>
        <taxon>Coelurosauria</taxon>
        <taxon>Aves</taxon>
        <taxon>Neognathae</taxon>
        <taxon>Neoaves</taxon>
        <taxon>Aequornithes</taxon>
        <taxon>Sphenisciformes</taxon>
        <taxon>Spheniscidae</taxon>
        <taxon>Pygoscelis</taxon>
    </lineage>
</organism>
<keyword evidence="8" id="KW-1185">Reference proteome</keyword>
<dbReference type="EMBL" id="KL225273">
    <property type="protein sequence ID" value="KFW70467.1"/>
    <property type="molecule type" value="Genomic_DNA"/>
</dbReference>
<dbReference type="InterPro" id="IPR001811">
    <property type="entry name" value="Chemokine_IL8-like_dom"/>
</dbReference>
<dbReference type="GO" id="GO:0030335">
    <property type="term" value="P:positive regulation of cell migration"/>
    <property type="evidence" value="ECO:0007669"/>
    <property type="project" value="TreeGrafter"/>
</dbReference>
<evidence type="ECO:0000256" key="2">
    <source>
        <dbReference type="ARBA" id="ARBA00022500"/>
    </source>
</evidence>
<reference evidence="7 8" key="1">
    <citation type="submission" date="2014-04" db="EMBL/GenBank/DDBJ databases">
        <title>Genome evolution of avian class.</title>
        <authorList>
            <person name="Zhang G."/>
            <person name="Li C."/>
        </authorList>
    </citation>
    <scope>NUCLEOTIDE SEQUENCE [LARGE SCALE GENOMIC DNA]</scope>
    <source>
        <strain evidence="7">BGI_AS28</strain>
    </source>
</reference>
<dbReference type="InterPro" id="IPR039809">
    <property type="entry name" value="Chemokine_b/g/d"/>
</dbReference>
<dbReference type="FunFam" id="2.40.50.40:FF:000002">
    <property type="entry name" value="C-C motif chemokine"/>
    <property type="match status" value="1"/>
</dbReference>
<dbReference type="AlphaFoldDB" id="A0A093PDY5"/>
<sequence length="103" mass="11198">MKVPTAALAALLLVAICSPAAAHVGDSGVAASAQKPDNVPMACCFSYMHRRIPRSFITSAYKTSSWCPQPAVILVTRTGKKICADPQEPWVQAHLKHFQMLEY</sequence>
<dbReference type="GO" id="GO:0005615">
    <property type="term" value="C:extracellular space"/>
    <property type="evidence" value="ECO:0007669"/>
    <property type="project" value="UniProtKB-KW"/>
</dbReference>
<feature type="domain" description="Chemokine interleukin-8-like" evidence="6">
    <location>
        <begin position="40"/>
        <end position="98"/>
    </location>
</feature>
<dbReference type="SUPFAM" id="SSF54117">
    <property type="entry name" value="Interleukin 8-like chemokines"/>
    <property type="match status" value="1"/>
</dbReference>
<dbReference type="GO" id="GO:0048245">
    <property type="term" value="P:eosinophil chemotaxis"/>
    <property type="evidence" value="ECO:0007669"/>
    <property type="project" value="TreeGrafter"/>
</dbReference>
<dbReference type="GO" id="GO:0061844">
    <property type="term" value="P:antimicrobial humoral immune response mediated by antimicrobial peptide"/>
    <property type="evidence" value="ECO:0007669"/>
    <property type="project" value="TreeGrafter"/>
</dbReference>
<feature type="signal peptide" evidence="5">
    <location>
        <begin position="1"/>
        <end position="22"/>
    </location>
</feature>
<evidence type="ECO:0000259" key="6">
    <source>
        <dbReference type="SMART" id="SM00199"/>
    </source>
</evidence>
<dbReference type="InterPro" id="IPR036048">
    <property type="entry name" value="Interleukin_8-like_sf"/>
</dbReference>
<dbReference type="SMART" id="SM00199">
    <property type="entry name" value="SCY"/>
    <property type="match status" value="1"/>
</dbReference>
<keyword evidence="4 5" id="KW-0732">Signal</keyword>
<dbReference type="PANTHER" id="PTHR12015">
    <property type="entry name" value="SMALL INDUCIBLE CYTOKINE A"/>
    <property type="match status" value="1"/>
</dbReference>
<evidence type="ECO:0000256" key="4">
    <source>
        <dbReference type="ARBA" id="ARBA00022729"/>
    </source>
</evidence>
<dbReference type="CDD" id="cd00272">
    <property type="entry name" value="Chemokine_CC"/>
    <property type="match status" value="1"/>
</dbReference>
<accession>A0A093PDY5</accession>
<keyword evidence="2" id="KW-0145">Chemotaxis</keyword>
<dbReference type="Gene3D" id="2.40.50.40">
    <property type="match status" value="1"/>
</dbReference>
<keyword evidence="3" id="KW-0202">Cytokine</keyword>
<dbReference type="PANTHER" id="PTHR12015:SF103">
    <property type="entry name" value="C-C MOTIF CHEMOKINE 4-RELATED"/>
    <property type="match status" value="1"/>
</dbReference>
<evidence type="ECO:0000256" key="1">
    <source>
        <dbReference type="ARBA" id="ARBA00010868"/>
    </source>
</evidence>
<dbReference type="GO" id="GO:0008009">
    <property type="term" value="F:chemokine activity"/>
    <property type="evidence" value="ECO:0007669"/>
    <property type="project" value="InterPro"/>
</dbReference>
<evidence type="ECO:0000313" key="7">
    <source>
        <dbReference type="EMBL" id="KFW70467.1"/>
    </source>
</evidence>
<proteinExistence type="inferred from homology"/>
<dbReference type="Pfam" id="PF00048">
    <property type="entry name" value="IL8"/>
    <property type="match status" value="1"/>
</dbReference>
<feature type="chain" id="PRO_5001885771" evidence="5">
    <location>
        <begin position="23"/>
        <end position="103"/>
    </location>
</feature>
<evidence type="ECO:0000256" key="5">
    <source>
        <dbReference type="SAM" id="SignalP"/>
    </source>
</evidence>
<evidence type="ECO:0000313" key="8">
    <source>
        <dbReference type="Proteomes" id="UP000054081"/>
    </source>
</evidence>
<dbReference type="Proteomes" id="UP000054081">
    <property type="component" value="Unassembled WGS sequence"/>
</dbReference>
<dbReference type="GO" id="GO:0048020">
    <property type="term" value="F:CCR chemokine receptor binding"/>
    <property type="evidence" value="ECO:0007669"/>
    <property type="project" value="TreeGrafter"/>
</dbReference>
<protein>
    <submittedName>
        <fullName evidence="7">C-C motif chemokine 3</fullName>
    </submittedName>
</protein>